<sequence length="158" mass="16714">MSSPIARLLAVATAAALLAVGAPAQAAQATPAAQATQVTQAKPAGPEVSGPNLFATLATCYGGAVRSFFQTGGYGGQAGTYRTTSRCRDINVRNASAYGTDACVIFVDKTGSCNYWTYLPANSGWITVATNVRDGVNFRVRFENLRYEYEPLVAYHAF</sequence>
<reference evidence="2 3" key="1">
    <citation type="submission" date="2023-07" db="EMBL/GenBank/DDBJ databases">
        <title>Micromonospora profundi TRM 95458 converts glycerol to a new osmotic compound.</title>
        <authorList>
            <person name="Lu D."/>
        </authorList>
    </citation>
    <scope>NUCLEOTIDE SEQUENCE [LARGE SCALE GENOMIC DNA]</scope>
    <source>
        <strain evidence="2 3">TRM95458</strain>
    </source>
</reference>
<dbReference type="RefSeq" id="WP_306273062.1">
    <property type="nucleotide sequence ID" value="NZ_CP130472.1"/>
</dbReference>
<evidence type="ECO:0000313" key="2">
    <source>
        <dbReference type="EMBL" id="WLS46806.1"/>
    </source>
</evidence>
<dbReference type="AlphaFoldDB" id="A0AAJ6HTZ8"/>
<proteinExistence type="predicted"/>
<evidence type="ECO:0000256" key="1">
    <source>
        <dbReference type="SAM" id="SignalP"/>
    </source>
</evidence>
<protein>
    <submittedName>
        <fullName evidence="2">Uncharacterized protein</fullName>
    </submittedName>
</protein>
<dbReference type="EMBL" id="CP130472">
    <property type="protein sequence ID" value="WLS46806.1"/>
    <property type="molecule type" value="Genomic_DNA"/>
</dbReference>
<keyword evidence="3" id="KW-1185">Reference proteome</keyword>
<dbReference type="KEGG" id="mprn:Q3V37_05965"/>
<keyword evidence="1" id="KW-0732">Signal</keyword>
<accession>A0AAJ6HTZ8</accession>
<feature type="signal peptide" evidence="1">
    <location>
        <begin position="1"/>
        <end position="26"/>
    </location>
</feature>
<organism evidence="2 3">
    <name type="scientific">Micromonospora profundi</name>
    <dbReference type="NCBI Taxonomy" id="1420889"/>
    <lineage>
        <taxon>Bacteria</taxon>
        <taxon>Bacillati</taxon>
        <taxon>Actinomycetota</taxon>
        <taxon>Actinomycetes</taxon>
        <taxon>Micromonosporales</taxon>
        <taxon>Micromonosporaceae</taxon>
        <taxon>Micromonospora</taxon>
    </lineage>
</organism>
<dbReference type="Proteomes" id="UP001235874">
    <property type="component" value="Chromosome"/>
</dbReference>
<gene>
    <name evidence="2" type="ORF">Q3V37_05965</name>
</gene>
<name>A0AAJ6HTZ8_9ACTN</name>
<feature type="chain" id="PRO_5042505708" evidence="1">
    <location>
        <begin position="27"/>
        <end position="158"/>
    </location>
</feature>
<evidence type="ECO:0000313" key="3">
    <source>
        <dbReference type="Proteomes" id="UP001235874"/>
    </source>
</evidence>